<dbReference type="Proteomes" id="UP001317259">
    <property type="component" value="Unassembled WGS sequence"/>
</dbReference>
<feature type="compositionally biased region" description="Basic and acidic residues" evidence="1">
    <location>
        <begin position="52"/>
        <end position="61"/>
    </location>
</feature>
<organism evidence="2 3">
    <name type="scientific">Actinomadura luzonensis</name>
    <dbReference type="NCBI Taxonomy" id="2805427"/>
    <lineage>
        <taxon>Bacteria</taxon>
        <taxon>Bacillati</taxon>
        <taxon>Actinomycetota</taxon>
        <taxon>Actinomycetes</taxon>
        <taxon>Streptosporangiales</taxon>
        <taxon>Thermomonosporaceae</taxon>
        <taxon>Actinomadura</taxon>
    </lineage>
</organism>
<name>A0ABT0FVD7_9ACTN</name>
<sequence length="174" mass="19723">MEQPQLRPARRQREDRQPGGDRDRAAQQRRRDHQQRARGGLLRAAQAQRRGQAGERDHEDEVPPALQGQPVRVRPYRPDGDDAARRRVRQDRSQGRARDAARPLGQAVPAHAGHQVAGAQPRPRPGDVHHHAGGPPAQPDDGPVRGRVQGRRRRHHAQHHQGDRHRRRARARSP</sequence>
<protein>
    <submittedName>
        <fullName evidence="2">Uncharacterized protein</fullName>
    </submittedName>
</protein>
<dbReference type="EMBL" id="JAKRKC020000001">
    <property type="protein sequence ID" value="MCK2216296.1"/>
    <property type="molecule type" value="Genomic_DNA"/>
</dbReference>
<accession>A0ABT0FVD7</accession>
<feature type="compositionally biased region" description="Basic and acidic residues" evidence="1">
    <location>
        <begin position="11"/>
        <end position="26"/>
    </location>
</feature>
<gene>
    <name evidence="2" type="ORF">MF672_021185</name>
</gene>
<feature type="compositionally biased region" description="Low complexity" evidence="1">
    <location>
        <begin position="133"/>
        <end position="147"/>
    </location>
</feature>
<feature type="region of interest" description="Disordered" evidence="1">
    <location>
        <begin position="1"/>
        <end position="174"/>
    </location>
</feature>
<evidence type="ECO:0000313" key="3">
    <source>
        <dbReference type="Proteomes" id="UP001317259"/>
    </source>
</evidence>
<feature type="compositionally biased region" description="Basic and acidic residues" evidence="1">
    <location>
        <begin position="76"/>
        <end position="101"/>
    </location>
</feature>
<keyword evidence="3" id="KW-1185">Reference proteome</keyword>
<feature type="compositionally biased region" description="Basic residues" evidence="1">
    <location>
        <begin position="148"/>
        <end position="174"/>
    </location>
</feature>
<feature type="compositionally biased region" description="Low complexity" evidence="1">
    <location>
        <begin position="37"/>
        <end position="51"/>
    </location>
</feature>
<reference evidence="2 3" key="1">
    <citation type="submission" date="2022-04" db="EMBL/GenBank/DDBJ databases">
        <title>Genome draft of Actinomadura sp. ATCC 31491.</title>
        <authorList>
            <person name="Shi X."/>
            <person name="Du Y."/>
        </authorList>
    </citation>
    <scope>NUCLEOTIDE SEQUENCE [LARGE SCALE GENOMIC DNA]</scope>
    <source>
        <strain evidence="2 3">ATCC 31491</strain>
    </source>
</reference>
<evidence type="ECO:0000313" key="2">
    <source>
        <dbReference type="EMBL" id="MCK2216296.1"/>
    </source>
</evidence>
<evidence type="ECO:0000256" key="1">
    <source>
        <dbReference type="SAM" id="MobiDB-lite"/>
    </source>
</evidence>
<proteinExistence type="predicted"/>
<dbReference type="RefSeq" id="WP_247815360.1">
    <property type="nucleotide sequence ID" value="NZ_JAKRKC020000001.1"/>
</dbReference>
<comment type="caution">
    <text evidence="2">The sequence shown here is derived from an EMBL/GenBank/DDBJ whole genome shotgun (WGS) entry which is preliminary data.</text>
</comment>